<sequence length="262" mass="30143">MSCIYYLLFKTARHLFTAFSHRNDTTTNVNELSEPASPQLQHHLSIYADDDTSVGNVADDEHSSPDTLPTCYDWADEQLHQTFGGVKHPVYEPELLIALCTTPKILLMPRVAKYLVRFEKGRMTGNTLPIPHDKHYIKLHPQDSCVCRNEEELNYIIQCPIQGRRATIFNSIFFGHQDGRMVNAVGDSLEGLTEHSTLRDLVRPTMVLQKSYHKGQDWAIRHMATLEQYVDCPAELYLEGERQHPGTGRRRRTTLRDDEWHA</sequence>
<reference evidence="1" key="1">
    <citation type="submission" date="2022-10" db="EMBL/GenBank/DDBJ databases">
        <title>Culturing micro-colonial fungi from biological soil crusts in the Mojave desert and describing Neophaeococcomyces mojavensis, and introducing the new genera and species Taxawa tesnikishii.</title>
        <authorList>
            <person name="Kurbessoian T."/>
            <person name="Stajich J.E."/>
        </authorList>
    </citation>
    <scope>NUCLEOTIDE SEQUENCE</scope>
    <source>
        <strain evidence="1">JES_112</strain>
    </source>
</reference>
<evidence type="ECO:0000313" key="1">
    <source>
        <dbReference type="EMBL" id="KAJ9659121.1"/>
    </source>
</evidence>
<accession>A0ACC3ABW0</accession>
<protein>
    <submittedName>
        <fullName evidence="1">Uncharacterized protein</fullName>
    </submittedName>
</protein>
<keyword evidence="2" id="KW-1185">Reference proteome</keyword>
<dbReference type="Proteomes" id="UP001172386">
    <property type="component" value="Unassembled WGS sequence"/>
</dbReference>
<gene>
    <name evidence="1" type="ORF">H2198_003263</name>
</gene>
<proteinExistence type="predicted"/>
<name>A0ACC3ABW0_9EURO</name>
<organism evidence="1 2">
    <name type="scientific">Neophaeococcomyces mojaviensis</name>
    <dbReference type="NCBI Taxonomy" id="3383035"/>
    <lineage>
        <taxon>Eukaryota</taxon>
        <taxon>Fungi</taxon>
        <taxon>Dikarya</taxon>
        <taxon>Ascomycota</taxon>
        <taxon>Pezizomycotina</taxon>
        <taxon>Eurotiomycetes</taxon>
        <taxon>Chaetothyriomycetidae</taxon>
        <taxon>Chaetothyriales</taxon>
        <taxon>Chaetothyriales incertae sedis</taxon>
        <taxon>Neophaeococcomyces</taxon>
    </lineage>
</organism>
<comment type="caution">
    <text evidence="1">The sequence shown here is derived from an EMBL/GenBank/DDBJ whole genome shotgun (WGS) entry which is preliminary data.</text>
</comment>
<dbReference type="EMBL" id="JAPDRQ010000043">
    <property type="protein sequence ID" value="KAJ9659121.1"/>
    <property type="molecule type" value="Genomic_DNA"/>
</dbReference>
<evidence type="ECO:0000313" key="2">
    <source>
        <dbReference type="Proteomes" id="UP001172386"/>
    </source>
</evidence>